<feature type="chain" id="PRO_5003094564" evidence="1">
    <location>
        <begin position="25"/>
        <end position="216"/>
    </location>
</feature>
<gene>
    <name evidence="2" type="ordered locus">Trad_2321</name>
</gene>
<proteinExistence type="predicted"/>
<feature type="signal peptide" evidence="1">
    <location>
        <begin position="1"/>
        <end position="24"/>
    </location>
</feature>
<keyword evidence="3" id="KW-1185">Reference proteome</keyword>
<dbReference type="STRING" id="649638.Trad_2321"/>
<evidence type="ECO:0000313" key="2">
    <source>
        <dbReference type="EMBL" id="ADI15431.1"/>
    </source>
</evidence>
<reference evidence="2 3" key="2">
    <citation type="journal article" date="2011" name="Stand. Genomic Sci.">
        <title>Complete genome sequence of Truepera radiovictrix type strain (RQ-24).</title>
        <authorList>
            <person name="Ivanova N."/>
            <person name="Rohde C."/>
            <person name="Munk C."/>
            <person name="Nolan M."/>
            <person name="Lucas S."/>
            <person name="Del Rio T.G."/>
            <person name="Tice H."/>
            <person name="Deshpande S."/>
            <person name="Cheng J.F."/>
            <person name="Tapia R."/>
            <person name="Han C."/>
            <person name="Goodwin L."/>
            <person name="Pitluck S."/>
            <person name="Liolios K."/>
            <person name="Mavromatis K."/>
            <person name="Mikhailova N."/>
            <person name="Pati A."/>
            <person name="Chen A."/>
            <person name="Palaniappan K."/>
            <person name="Land M."/>
            <person name="Hauser L."/>
            <person name="Chang Y.J."/>
            <person name="Jeffries C.D."/>
            <person name="Brambilla E."/>
            <person name="Rohde M."/>
            <person name="Goker M."/>
            <person name="Tindall B.J."/>
            <person name="Woyke T."/>
            <person name="Bristow J."/>
            <person name="Eisen J.A."/>
            <person name="Markowitz V."/>
            <person name="Hugenholtz P."/>
            <person name="Kyrpides N.C."/>
            <person name="Klenk H.P."/>
            <person name="Lapidus A."/>
        </authorList>
    </citation>
    <scope>NUCLEOTIDE SEQUENCE [LARGE SCALE GENOMIC DNA]</scope>
    <source>
        <strain evidence="3">DSM 17093 / CIP 108686 / LMG 22925 / RQ-24</strain>
    </source>
</reference>
<dbReference type="KEGG" id="tra:Trad_2321"/>
<reference evidence="3" key="1">
    <citation type="submission" date="2010-05" db="EMBL/GenBank/DDBJ databases">
        <title>The complete genome of Truepera radiovictris DSM 17093.</title>
        <authorList>
            <consortium name="US DOE Joint Genome Institute (JGI-PGF)"/>
            <person name="Lucas S."/>
            <person name="Copeland A."/>
            <person name="Lapidus A."/>
            <person name="Glavina del Rio T."/>
            <person name="Dalin E."/>
            <person name="Tice H."/>
            <person name="Bruce D."/>
            <person name="Goodwin L."/>
            <person name="Pitluck S."/>
            <person name="Kyrpides N."/>
            <person name="Mavromatis K."/>
            <person name="Ovchinnikova G."/>
            <person name="Munk A.C."/>
            <person name="Detter J.C."/>
            <person name="Han C."/>
            <person name="Tapia R."/>
            <person name="Land M."/>
            <person name="Hauser L."/>
            <person name="Markowitz V."/>
            <person name="Cheng J.-F."/>
            <person name="Hugenholtz P."/>
            <person name="Woyke T."/>
            <person name="Wu D."/>
            <person name="Tindall B."/>
            <person name="Pomrenke H.G."/>
            <person name="Brambilla E."/>
            <person name="Klenk H.-P."/>
            <person name="Eisen J.A."/>
        </authorList>
    </citation>
    <scope>NUCLEOTIDE SEQUENCE [LARGE SCALE GENOMIC DNA]</scope>
    <source>
        <strain evidence="3">DSM 17093 / CIP 108686 / LMG 22925 / RQ-24</strain>
    </source>
</reference>
<evidence type="ECO:0000313" key="3">
    <source>
        <dbReference type="Proteomes" id="UP000000379"/>
    </source>
</evidence>
<protein>
    <submittedName>
        <fullName evidence="2">Uncharacterized protein</fullName>
    </submittedName>
</protein>
<evidence type="ECO:0000256" key="1">
    <source>
        <dbReference type="SAM" id="SignalP"/>
    </source>
</evidence>
<dbReference type="HOGENOM" id="CLU_1277157_0_0_0"/>
<accession>D7CSL1</accession>
<dbReference type="EMBL" id="CP002049">
    <property type="protein sequence ID" value="ADI15431.1"/>
    <property type="molecule type" value="Genomic_DNA"/>
</dbReference>
<keyword evidence="1" id="KW-0732">Signal</keyword>
<organism evidence="2 3">
    <name type="scientific">Truepera radiovictrix (strain DSM 17093 / CIP 108686 / LMG 22925 / RQ-24)</name>
    <dbReference type="NCBI Taxonomy" id="649638"/>
    <lineage>
        <taxon>Bacteria</taxon>
        <taxon>Thermotogati</taxon>
        <taxon>Deinococcota</taxon>
        <taxon>Deinococci</taxon>
        <taxon>Trueperales</taxon>
        <taxon>Trueperaceae</taxon>
        <taxon>Truepera</taxon>
    </lineage>
</organism>
<dbReference type="AlphaFoldDB" id="D7CSL1"/>
<dbReference type="Proteomes" id="UP000000379">
    <property type="component" value="Chromosome"/>
</dbReference>
<name>D7CSL1_TRURR</name>
<sequence length="216" mass="24878">MVRRTTKAAALSAALLLGWVGAQSTPEDDLELPAFGGAQLLERSWSVDIDYDTEDFRGVFAFYDAELRRQGWEQVSLFEDDDEIDAEYRLDGLRLELESERDADGYTELELDLDEAVISEGTFSLYRWPRFELTLMPDVSVRDLDWSLDVEYATEDFVAVFDHYDGLLRGAGWERTDLSESEGEREADYVRGDFEAELEVERESGRTEVELEIDRR</sequence>